<accession>X1VCY7</accession>
<reference evidence="1" key="1">
    <citation type="journal article" date="2014" name="Front. Microbiol.">
        <title>High frequency of phylogenetically diverse reductive dehalogenase-homologous genes in deep subseafloor sedimentary metagenomes.</title>
        <authorList>
            <person name="Kawai M."/>
            <person name="Futagami T."/>
            <person name="Toyoda A."/>
            <person name="Takaki Y."/>
            <person name="Nishi S."/>
            <person name="Hori S."/>
            <person name="Arai W."/>
            <person name="Tsubouchi T."/>
            <person name="Morono Y."/>
            <person name="Uchiyama I."/>
            <person name="Ito T."/>
            <person name="Fujiyama A."/>
            <person name="Inagaki F."/>
            <person name="Takami H."/>
        </authorList>
    </citation>
    <scope>NUCLEOTIDE SEQUENCE</scope>
    <source>
        <strain evidence="1">Expedition CK06-06</strain>
    </source>
</reference>
<proteinExistence type="predicted"/>
<evidence type="ECO:0000313" key="1">
    <source>
        <dbReference type="EMBL" id="GAJ11686.1"/>
    </source>
</evidence>
<gene>
    <name evidence="1" type="ORF">S12H4_42092</name>
</gene>
<organism evidence="1">
    <name type="scientific">marine sediment metagenome</name>
    <dbReference type="NCBI Taxonomy" id="412755"/>
    <lineage>
        <taxon>unclassified sequences</taxon>
        <taxon>metagenomes</taxon>
        <taxon>ecological metagenomes</taxon>
    </lineage>
</organism>
<comment type="caution">
    <text evidence="1">The sequence shown here is derived from an EMBL/GenBank/DDBJ whole genome shotgun (WGS) entry which is preliminary data.</text>
</comment>
<name>X1VCY7_9ZZZZ</name>
<protein>
    <submittedName>
        <fullName evidence="1">Uncharacterized protein</fullName>
    </submittedName>
</protein>
<dbReference type="AlphaFoldDB" id="X1VCY7"/>
<sequence length="86" mass="10018">MIGILYANDEFSIGSTYLLSYSWENYENIFTSQGYKKTQHSLLQERSLDSLAESYKNQIGSIAWCEVYAGDRIKQKKMKMRSIFSI</sequence>
<dbReference type="EMBL" id="BARW01025719">
    <property type="protein sequence ID" value="GAJ11686.1"/>
    <property type="molecule type" value="Genomic_DNA"/>
</dbReference>